<dbReference type="InterPro" id="IPR010998">
    <property type="entry name" value="Integrase_recombinase_N"/>
</dbReference>
<evidence type="ECO:0000313" key="7">
    <source>
        <dbReference type="Proteomes" id="UP001161567"/>
    </source>
</evidence>
<evidence type="ECO:0000256" key="3">
    <source>
        <dbReference type="ARBA" id="ARBA00023125"/>
    </source>
</evidence>
<dbReference type="PANTHER" id="PTHR30629:SF2">
    <property type="entry name" value="PROPHAGE INTEGRASE INTS-RELATED"/>
    <property type="match status" value="1"/>
</dbReference>
<dbReference type="InterPro" id="IPR050808">
    <property type="entry name" value="Phage_Integrase"/>
</dbReference>
<sequence>MKRTNIKKRPLADTILASLEPENKEYRELDGNGLYFRVQPSGKKSWQLRYKNELGKWTWIGLGSYPNISAQLARMKAFQIIQDKSMGIEYKTKSIAKIQRQEIEELKYKYLVKEWLNTRINNWGETTYDKAVKSINRHIIPAFGERNYLEIKPKEWFDFFQGLQRNLGIHTQVEKLTCYCRCAYDLAKFQNKIMFNPLEGITKHLDKYEKGNMKHIELKDLHLLLEKIKNYPKRDLAIGLELLIHMFPRPVELRYAKWNQFDFDEKIWIRPANIMKNRIPHAIPLSPYVIQLLEELKKMSCGSDFLFPSRKSLCEPISDNTLNMALNRMGYKYKQNPHGFRHIASTWLNDQYSDREQVVESALAHLKKGTKGIYDKGAHLEERKGFMQAWSDKIEVLCIN</sequence>
<evidence type="ECO:0000256" key="1">
    <source>
        <dbReference type="ARBA" id="ARBA00008857"/>
    </source>
</evidence>
<dbReference type="GO" id="GO:0015074">
    <property type="term" value="P:DNA integration"/>
    <property type="evidence" value="ECO:0007669"/>
    <property type="project" value="UniProtKB-KW"/>
</dbReference>
<dbReference type="GO" id="GO:0003677">
    <property type="term" value="F:DNA binding"/>
    <property type="evidence" value="ECO:0007669"/>
    <property type="project" value="UniProtKB-KW"/>
</dbReference>
<dbReference type="Pfam" id="PF13356">
    <property type="entry name" value="Arm-DNA-bind_3"/>
    <property type="match status" value="1"/>
</dbReference>
<dbReference type="Pfam" id="PF00589">
    <property type="entry name" value="Phage_integrase"/>
    <property type="match status" value="1"/>
</dbReference>
<proteinExistence type="inferred from homology"/>
<evidence type="ECO:0000256" key="2">
    <source>
        <dbReference type="ARBA" id="ARBA00022908"/>
    </source>
</evidence>
<dbReference type="InterPro" id="IPR004107">
    <property type="entry name" value="Integrase_SAM-like_N"/>
</dbReference>
<dbReference type="InterPro" id="IPR002104">
    <property type="entry name" value="Integrase_catalytic"/>
</dbReference>
<keyword evidence="3" id="KW-0238">DNA-binding</keyword>
<dbReference type="CDD" id="cd00801">
    <property type="entry name" value="INT_P4_C"/>
    <property type="match status" value="1"/>
</dbReference>
<reference evidence="6" key="1">
    <citation type="submission" date="2022-09" db="EMBL/GenBank/DDBJ databases">
        <title>Intensive care unit water sources are persistently colonized with multi-drug resistant bacteria and are the site of extensive horizontal gene transfer of antibiotic resistance genes.</title>
        <authorList>
            <person name="Diorio-Toth L."/>
        </authorList>
    </citation>
    <scope>NUCLEOTIDE SEQUENCE</scope>
    <source>
        <strain evidence="6">GD03725</strain>
    </source>
</reference>
<comment type="similarity">
    <text evidence="1">Belongs to the 'phage' integrase family.</text>
</comment>
<dbReference type="AlphaFoldDB" id="A0AA42U5S4"/>
<evidence type="ECO:0000256" key="4">
    <source>
        <dbReference type="ARBA" id="ARBA00023172"/>
    </source>
</evidence>
<dbReference type="Proteomes" id="UP001161567">
    <property type="component" value="Unassembled WGS sequence"/>
</dbReference>
<evidence type="ECO:0000259" key="5">
    <source>
        <dbReference type="PROSITE" id="PS51898"/>
    </source>
</evidence>
<feature type="domain" description="Tyr recombinase" evidence="5">
    <location>
        <begin position="211"/>
        <end position="387"/>
    </location>
</feature>
<dbReference type="InterPro" id="IPR013762">
    <property type="entry name" value="Integrase-like_cat_sf"/>
</dbReference>
<keyword evidence="4" id="KW-0233">DNA recombination</keyword>
<dbReference type="InterPro" id="IPR011010">
    <property type="entry name" value="DNA_brk_join_enz"/>
</dbReference>
<comment type="caution">
    <text evidence="6">The sequence shown here is derived from an EMBL/GenBank/DDBJ whole genome shotgun (WGS) entry which is preliminary data.</text>
</comment>
<accession>A0AA42U5S4</accession>
<protein>
    <submittedName>
        <fullName evidence="6">Tyrosine-type recombinase/integrase</fullName>
    </submittedName>
</protein>
<dbReference type="Pfam" id="PF14659">
    <property type="entry name" value="Phage_int_SAM_3"/>
    <property type="match status" value="1"/>
</dbReference>
<dbReference type="InterPro" id="IPR025166">
    <property type="entry name" value="Integrase_DNA_bind_dom"/>
</dbReference>
<evidence type="ECO:0000313" key="6">
    <source>
        <dbReference type="EMBL" id="MDH1438206.1"/>
    </source>
</evidence>
<dbReference type="Gene3D" id="1.10.443.10">
    <property type="entry name" value="Intergrase catalytic core"/>
    <property type="match status" value="1"/>
</dbReference>
<dbReference type="Gene3D" id="1.10.150.130">
    <property type="match status" value="1"/>
</dbReference>
<dbReference type="PANTHER" id="PTHR30629">
    <property type="entry name" value="PROPHAGE INTEGRASE"/>
    <property type="match status" value="1"/>
</dbReference>
<organism evidence="6 7">
    <name type="scientific">Acinetobacter johnsonii</name>
    <dbReference type="NCBI Taxonomy" id="40214"/>
    <lineage>
        <taxon>Bacteria</taxon>
        <taxon>Pseudomonadati</taxon>
        <taxon>Pseudomonadota</taxon>
        <taxon>Gammaproteobacteria</taxon>
        <taxon>Moraxellales</taxon>
        <taxon>Moraxellaceae</taxon>
        <taxon>Acinetobacter</taxon>
    </lineage>
</organism>
<dbReference type="InterPro" id="IPR038488">
    <property type="entry name" value="Integrase_DNA-bd_sf"/>
</dbReference>
<dbReference type="RefSeq" id="WP_279735639.1">
    <property type="nucleotide sequence ID" value="NZ_JAOCEJ010000022.1"/>
</dbReference>
<gene>
    <name evidence="6" type="ORF">N5I27_07330</name>
</gene>
<dbReference type="GO" id="GO:0006310">
    <property type="term" value="P:DNA recombination"/>
    <property type="evidence" value="ECO:0007669"/>
    <property type="project" value="UniProtKB-KW"/>
</dbReference>
<dbReference type="Gene3D" id="3.30.160.390">
    <property type="entry name" value="Integrase, DNA-binding domain"/>
    <property type="match status" value="1"/>
</dbReference>
<dbReference type="SUPFAM" id="SSF56349">
    <property type="entry name" value="DNA breaking-rejoining enzymes"/>
    <property type="match status" value="1"/>
</dbReference>
<name>A0AA42U5S4_ACIJO</name>
<dbReference type="PROSITE" id="PS51898">
    <property type="entry name" value="TYR_RECOMBINASE"/>
    <property type="match status" value="1"/>
</dbReference>
<keyword evidence="2" id="KW-0229">DNA integration</keyword>
<dbReference type="EMBL" id="JAOCIL010000001">
    <property type="protein sequence ID" value="MDH1438206.1"/>
    <property type="molecule type" value="Genomic_DNA"/>
</dbReference>